<gene>
    <name evidence="1" type="ORF">L915_18003</name>
    <name evidence="2" type="ORF">L916_17903</name>
</gene>
<dbReference type="EMBL" id="KI675653">
    <property type="protein sequence ID" value="ETL28800.1"/>
    <property type="molecule type" value="Genomic_DNA"/>
</dbReference>
<evidence type="ECO:0000313" key="2">
    <source>
        <dbReference type="EMBL" id="ETL28800.1"/>
    </source>
</evidence>
<dbReference type="AlphaFoldDB" id="W2FZI3"/>
<organism evidence="1">
    <name type="scientific">Phytophthora nicotianae</name>
    <name type="common">Potato buckeye rot agent</name>
    <name type="synonym">Phytophthora parasitica</name>
    <dbReference type="NCBI Taxonomy" id="4792"/>
    <lineage>
        <taxon>Eukaryota</taxon>
        <taxon>Sar</taxon>
        <taxon>Stramenopiles</taxon>
        <taxon>Oomycota</taxon>
        <taxon>Peronosporomycetes</taxon>
        <taxon>Peronosporales</taxon>
        <taxon>Peronosporaceae</taxon>
        <taxon>Phytophthora</taxon>
    </lineage>
</organism>
<dbReference type="Proteomes" id="UP000053236">
    <property type="component" value="Unassembled WGS sequence"/>
</dbReference>
<proteinExistence type="predicted"/>
<evidence type="ECO:0000313" key="1">
    <source>
        <dbReference type="EMBL" id="ETK75371.1"/>
    </source>
</evidence>
<reference evidence="1" key="1">
    <citation type="submission" date="2013-11" db="EMBL/GenBank/DDBJ databases">
        <title>The Genome Sequence of Phytophthora parasitica CJ02B3.</title>
        <authorList>
            <consortium name="The Broad Institute Genomics Platform"/>
            <person name="Russ C."/>
            <person name="Tyler B."/>
            <person name="Panabieres F."/>
            <person name="Shan W."/>
            <person name="Tripathy S."/>
            <person name="Grunwald N."/>
            <person name="Machado M."/>
            <person name="Johnson C.S."/>
            <person name="Arredondo F."/>
            <person name="Hong C."/>
            <person name="Coffey M."/>
            <person name="Young S.K."/>
            <person name="Zeng Q."/>
            <person name="Gargeya S."/>
            <person name="Fitzgerald M."/>
            <person name="Abouelleil A."/>
            <person name="Alvarado L."/>
            <person name="Chapman S.B."/>
            <person name="Gainer-Dewar J."/>
            <person name="Goldberg J."/>
            <person name="Griggs A."/>
            <person name="Gujja S."/>
            <person name="Hansen M."/>
            <person name="Howarth C."/>
            <person name="Imamovic A."/>
            <person name="Ireland A."/>
            <person name="Larimer J."/>
            <person name="McCowan C."/>
            <person name="Murphy C."/>
            <person name="Pearson M."/>
            <person name="Poon T.W."/>
            <person name="Priest M."/>
            <person name="Roberts A."/>
            <person name="Saif S."/>
            <person name="Shea T."/>
            <person name="Sykes S."/>
            <person name="Wortman J."/>
            <person name="Nusbaum C."/>
            <person name="Birren B."/>
        </authorList>
    </citation>
    <scope>NUCLEOTIDE SEQUENCE [LARGE SCALE GENOMIC DNA]</scope>
    <source>
        <strain evidence="1">CJ02B3</strain>
    </source>
</reference>
<dbReference type="Proteomes" id="UP000053864">
    <property type="component" value="Unassembled WGS sequence"/>
</dbReference>
<name>W2FZI3_PHYNI</name>
<accession>W2FZI3</accession>
<sequence length="139" mass="15466">MALCAISSSSSPKTGDDWLDESLYETVELDDECLPRGFEKMNAECRLNDVRYFGENFEPKQEDIHILEVIADQEAYMTTHSGKRPINKRMLDLLDVLLVHALTSAPTTLPEQSWSSKNPCAISTIGFGRSVACAACFSM</sequence>
<dbReference type="EMBL" id="KI688853">
    <property type="protein sequence ID" value="ETK75371.1"/>
    <property type="molecule type" value="Genomic_DNA"/>
</dbReference>
<reference evidence="2" key="2">
    <citation type="submission" date="2013-11" db="EMBL/GenBank/DDBJ databases">
        <title>The Genome Sequence of Phytophthora parasitica CJ05E6.</title>
        <authorList>
            <consortium name="The Broad Institute Genomics Platform"/>
            <person name="Russ C."/>
            <person name="Tyler B."/>
            <person name="Panabieres F."/>
            <person name="Shan W."/>
            <person name="Tripathy S."/>
            <person name="Grunwald N."/>
            <person name="Machado M."/>
            <person name="Johnson C.S."/>
            <person name="Arredondo F."/>
            <person name="Hong C."/>
            <person name="Coffey M."/>
            <person name="Young S.K."/>
            <person name="Zeng Q."/>
            <person name="Gargeya S."/>
            <person name="Fitzgerald M."/>
            <person name="Abouelleil A."/>
            <person name="Alvarado L."/>
            <person name="Chapman S.B."/>
            <person name="Gainer-Dewar J."/>
            <person name="Goldberg J."/>
            <person name="Griggs A."/>
            <person name="Gujja S."/>
            <person name="Hansen M."/>
            <person name="Howarth C."/>
            <person name="Imamovic A."/>
            <person name="Ireland A."/>
            <person name="Larimer J."/>
            <person name="McCowan C."/>
            <person name="Murphy C."/>
            <person name="Pearson M."/>
            <person name="Poon T.W."/>
            <person name="Priest M."/>
            <person name="Roberts A."/>
            <person name="Saif S."/>
            <person name="Shea T."/>
            <person name="Sykes S."/>
            <person name="Wortman J."/>
            <person name="Nusbaum C."/>
            <person name="Birren B."/>
        </authorList>
    </citation>
    <scope>NUCLEOTIDE SEQUENCE [LARGE SCALE GENOMIC DNA]</scope>
    <source>
        <strain evidence="2">CJ05E6</strain>
    </source>
</reference>
<protein>
    <submittedName>
        <fullName evidence="1">Uncharacterized protein</fullName>
    </submittedName>
</protein>